<evidence type="ECO:0000313" key="2">
    <source>
        <dbReference type="Proteomes" id="UP000245698"/>
    </source>
</evidence>
<dbReference type="EMBL" id="FUIG01000025">
    <property type="protein sequence ID" value="SJM31305.1"/>
    <property type="molecule type" value="Genomic_DNA"/>
</dbReference>
<gene>
    <name evidence="1" type="ORF">BQ8482_190035</name>
</gene>
<dbReference type="Gene3D" id="3.40.50.150">
    <property type="entry name" value="Vaccinia Virus protein VP39"/>
    <property type="match status" value="1"/>
</dbReference>
<dbReference type="GO" id="GO:0016740">
    <property type="term" value="F:transferase activity"/>
    <property type="evidence" value="ECO:0007669"/>
    <property type="project" value="UniProtKB-KW"/>
</dbReference>
<proteinExistence type="predicted"/>
<dbReference type="AlphaFoldDB" id="A0A2P9AJP4"/>
<protein>
    <submittedName>
        <fullName evidence="1">Glycosyl transferase group 1</fullName>
    </submittedName>
</protein>
<keyword evidence="1" id="KW-0808">Transferase</keyword>
<evidence type="ECO:0000313" key="1">
    <source>
        <dbReference type="EMBL" id="SJM31305.1"/>
    </source>
</evidence>
<keyword evidence="2" id="KW-1185">Reference proteome</keyword>
<dbReference type="Proteomes" id="UP000245698">
    <property type="component" value="Unassembled WGS sequence"/>
</dbReference>
<organism evidence="1 2">
    <name type="scientific">Mesorhizobium delmotii</name>
    <dbReference type="NCBI Taxonomy" id="1631247"/>
    <lineage>
        <taxon>Bacteria</taxon>
        <taxon>Pseudomonadati</taxon>
        <taxon>Pseudomonadota</taxon>
        <taxon>Alphaproteobacteria</taxon>
        <taxon>Hyphomicrobiales</taxon>
        <taxon>Phyllobacteriaceae</taxon>
        <taxon>Mesorhizobium</taxon>
    </lineage>
</organism>
<accession>A0A2P9AJP4</accession>
<name>A0A2P9AJP4_9HYPH</name>
<sequence length="224" mass="25568">MTLRAWARRSGLAGPLIRRAYFALAALKFRNSADYWERRYDGGGTSGAGSVNHLARFKADFLNRFVANHEIRSVVEFGCGDGTQLTLAEYPNYLGLDTAPSAVALCRKRFAGDPTKQFELVDHDPGRRDLALSLDVVYHLVEDEVFDTYMHHLFSASDRFVILYSSNSAESTPEPHIRHRVFTDWIEANRPEWKLYSVMPNAYQLNPRDPDNTSFADFYVYSRS</sequence>
<dbReference type="InterPro" id="IPR029063">
    <property type="entry name" value="SAM-dependent_MTases_sf"/>
</dbReference>
<reference evidence="2" key="1">
    <citation type="submission" date="2016-12" db="EMBL/GenBank/DDBJ databases">
        <authorList>
            <person name="Brunel B."/>
        </authorList>
    </citation>
    <scope>NUCLEOTIDE SEQUENCE [LARGE SCALE GENOMIC DNA]</scope>
</reference>
<dbReference type="SUPFAM" id="SSF53335">
    <property type="entry name" value="S-adenosyl-L-methionine-dependent methyltransferases"/>
    <property type="match status" value="1"/>
</dbReference>